<dbReference type="EMBL" id="LR796714">
    <property type="protein sequence ID" value="CAB4160995.1"/>
    <property type="molecule type" value="Genomic_DNA"/>
</dbReference>
<sequence>MKKLTSFLLQGLMMVAFSALLAVITIEWFAGCGEYYYDAKGRMVYNECVFIDFPKGK</sequence>
<protein>
    <submittedName>
        <fullName evidence="1">Uncharacterized protein</fullName>
    </submittedName>
</protein>
<accession>A0A6J5NV96</accession>
<name>A0A6J5NV96_9CAUD</name>
<gene>
    <name evidence="1" type="ORF">UFOVP767_45</name>
</gene>
<reference evidence="1" key="1">
    <citation type="submission" date="2020-04" db="EMBL/GenBank/DDBJ databases">
        <authorList>
            <person name="Chiriac C."/>
            <person name="Salcher M."/>
            <person name="Ghai R."/>
            <person name="Kavagutti S V."/>
        </authorList>
    </citation>
    <scope>NUCLEOTIDE SEQUENCE</scope>
</reference>
<evidence type="ECO:0000313" key="1">
    <source>
        <dbReference type="EMBL" id="CAB4160995.1"/>
    </source>
</evidence>
<organism evidence="1">
    <name type="scientific">uncultured Caudovirales phage</name>
    <dbReference type="NCBI Taxonomy" id="2100421"/>
    <lineage>
        <taxon>Viruses</taxon>
        <taxon>Duplodnaviria</taxon>
        <taxon>Heunggongvirae</taxon>
        <taxon>Uroviricota</taxon>
        <taxon>Caudoviricetes</taxon>
        <taxon>Peduoviridae</taxon>
        <taxon>Maltschvirus</taxon>
        <taxon>Maltschvirus maltsch</taxon>
    </lineage>
</organism>
<proteinExistence type="predicted"/>